<evidence type="ECO:0000313" key="1">
    <source>
        <dbReference type="EMBL" id="CRF51960.1"/>
    </source>
</evidence>
<dbReference type="EC" id="2.1.1.72" evidence="1"/>
<protein>
    <submittedName>
        <fullName evidence="1">Modification methylase EcoRI</fullName>
        <ecNumber evidence="1">2.1.1.72</ecNumber>
    </submittedName>
</protein>
<dbReference type="Proteomes" id="UP000043437">
    <property type="component" value="Unassembled WGS sequence"/>
</dbReference>
<gene>
    <name evidence="1" type="ORF">HAL07_00860</name>
</gene>
<accession>A0A0K2Y4A5</accession>
<proteinExistence type="predicted"/>
<keyword evidence="1" id="KW-0489">Methyltransferase</keyword>
<dbReference type="GO" id="GO:0032259">
    <property type="term" value="P:methylation"/>
    <property type="evidence" value="ECO:0007669"/>
    <property type="project" value="UniProtKB-KW"/>
</dbReference>
<organism evidence="1 2">
    <name type="scientific">Helicobacter ailurogastricus</name>
    <dbReference type="NCBI Taxonomy" id="1578720"/>
    <lineage>
        <taxon>Bacteria</taxon>
        <taxon>Pseudomonadati</taxon>
        <taxon>Campylobacterota</taxon>
        <taxon>Epsilonproteobacteria</taxon>
        <taxon>Campylobacterales</taxon>
        <taxon>Helicobacteraceae</taxon>
        <taxon>Helicobacter</taxon>
    </lineage>
</organism>
<keyword evidence="1" id="KW-0808">Transferase</keyword>
<reference evidence="2" key="1">
    <citation type="submission" date="2014-12" db="EMBL/GenBank/DDBJ databases">
        <authorList>
            <person name="Jaenicke S."/>
        </authorList>
    </citation>
    <scope>NUCLEOTIDE SEQUENCE [LARGE SCALE GENOMIC DNA]</scope>
</reference>
<dbReference type="GO" id="GO:0009007">
    <property type="term" value="F:site-specific DNA-methyltransferase (adenine-specific) activity"/>
    <property type="evidence" value="ECO:0007669"/>
    <property type="project" value="UniProtKB-EC"/>
</dbReference>
<name>A0A0K2Y4A5_9HELI</name>
<sequence>MPLDHIPDTYKKFDDNGVLLVDHSYIPSDYTLPFAVSTNPILNGVLECGFKVATTKEYTPCVEGKRKFKRMLICRE</sequence>
<dbReference type="EMBL" id="CDMG01000002">
    <property type="protein sequence ID" value="CRF51960.1"/>
    <property type="molecule type" value="Genomic_DNA"/>
</dbReference>
<evidence type="ECO:0000313" key="2">
    <source>
        <dbReference type="Proteomes" id="UP000043437"/>
    </source>
</evidence>
<dbReference type="AlphaFoldDB" id="A0A0K2Y4A5"/>